<keyword evidence="11" id="KW-0472">Membrane</keyword>
<accession>A0ABR3JBY5</accession>
<evidence type="ECO:0000256" key="3">
    <source>
        <dbReference type="ARBA" id="ARBA00007477"/>
    </source>
</evidence>
<organism evidence="15 16">
    <name type="scientific">Hohenbuehelia grisea</name>
    <dbReference type="NCBI Taxonomy" id="104357"/>
    <lineage>
        <taxon>Eukaryota</taxon>
        <taxon>Fungi</taxon>
        <taxon>Dikarya</taxon>
        <taxon>Basidiomycota</taxon>
        <taxon>Agaricomycotina</taxon>
        <taxon>Agaricomycetes</taxon>
        <taxon>Agaricomycetidae</taxon>
        <taxon>Agaricales</taxon>
        <taxon>Pleurotineae</taxon>
        <taxon>Pleurotaceae</taxon>
        <taxon>Hohenbuehelia</taxon>
    </lineage>
</organism>
<keyword evidence="16" id="KW-1185">Reference proteome</keyword>
<keyword evidence="8" id="KW-0735">Signal-anchor</keyword>
<dbReference type="EC" id="2.4.1.155" evidence="4"/>
<evidence type="ECO:0000256" key="12">
    <source>
        <dbReference type="ARBA" id="ARBA00023180"/>
    </source>
</evidence>
<evidence type="ECO:0000256" key="2">
    <source>
        <dbReference type="ARBA" id="ARBA00004922"/>
    </source>
</evidence>
<evidence type="ECO:0000313" key="15">
    <source>
        <dbReference type="EMBL" id="KAL0952645.1"/>
    </source>
</evidence>
<reference evidence="16" key="1">
    <citation type="submission" date="2024-06" db="EMBL/GenBank/DDBJ databases">
        <title>Multi-omics analyses provide insights into the biosynthesis of the anticancer antibiotic pleurotin in Hohenbuehelia grisea.</title>
        <authorList>
            <person name="Weaver J.A."/>
            <person name="Alberti F."/>
        </authorList>
    </citation>
    <scope>NUCLEOTIDE SEQUENCE [LARGE SCALE GENOMIC DNA]</scope>
    <source>
        <strain evidence="16">T-177</strain>
    </source>
</reference>
<comment type="caution">
    <text evidence="15">The sequence shown here is derived from an EMBL/GenBank/DDBJ whole genome shotgun (WGS) entry which is preliminary data.</text>
</comment>
<evidence type="ECO:0000256" key="11">
    <source>
        <dbReference type="ARBA" id="ARBA00023136"/>
    </source>
</evidence>
<proteinExistence type="inferred from homology"/>
<comment type="subcellular location">
    <subcellularLocation>
        <location evidence="1">Golgi apparatus membrane</location>
        <topology evidence="1">Single-pass type II membrane protein</topology>
    </subcellularLocation>
</comment>
<evidence type="ECO:0000256" key="9">
    <source>
        <dbReference type="ARBA" id="ARBA00022989"/>
    </source>
</evidence>
<sequence length="366" mass="41566">MHDLFACAMHNSCRENQTSVVLLSSPHFAGSIEGKVSGEDIWAASALRGLQEMGYTTLFAPRNEEMAGTYRRYPALIKAVILEGSDSEQCFNNPRCIKTATHPLGVPAWKMFSFHFWTGSSHPLGNAWTLSPENFPVLSPGNSKDNFYLGYSIERQCMKIPITPSQQRPMQGYVFAKQISYFYDRQFAWPGMLWEPPFELKLFAGMRNDTDYASEIPEGITNLGILPKRDFYEQLGKSRVLIGVGKPTLSPSPYDALCMGVPFINPILDWSKDHPDDRARWSAQHDTLKYEDPPYVYNVKKGDEDGLWEAVRQALDNPIDRYIIPAMRMDALKARLSVLVESDWRSKAEGVLYERKQSGRGKLFEI</sequence>
<keyword evidence="6" id="KW-0808">Transferase</keyword>
<evidence type="ECO:0000256" key="7">
    <source>
        <dbReference type="ARBA" id="ARBA00022692"/>
    </source>
</evidence>
<dbReference type="PANTHER" id="PTHR15075">
    <property type="entry name" value="ALPHA-MANNOSIDE BETA-1,6-N-ACETYLGLUCOSAMINYLTRANSFERASE"/>
    <property type="match status" value="1"/>
</dbReference>
<evidence type="ECO:0000256" key="13">
    <source>
        <dbReference type="ARBA" id="ARBA00048243"/>
    </source>
</evidence>
<dbReference type="PANTHER" id="PTHR15075:SF2">
    <property type="entry name" value="ALPHA-1,6-MANNOSYLGLYCOPROTEIN 6-BETA-N-ACETYLGLUCOSAMINYLTRANSFERASE"/>
    <property type="match status" value="1"/>
</dbReference>
<dbReference type="Proteomes" id="UP001556367">
    <property type="component" value="Unassembled WGS sequence"/>
</dbReference>
<evidence type="ECO:0000313" key="16">
    <source>
        <dbReference type="Proteomes" id="UP001556367"/>
    </source>
</evidence>
<dbReference type="Pfam" id="PF15024">
    <property type="entry name" value="Glyco_transf_18"/>
    <property type="match status" value="1"/>
</dbReference>
<gene>
    <name evidence="15" type="ORF">HGRIS_006890</name>
</gene>
<keyword evidence="12" id="KW-0325">Glycoprotein</keyword>
<keyword evidence="7" id="KW-0812">Transmembrane</keyword>
<name>A0ABR3JBY5_9AGAR</name>
<evidence type="ECO:0000256" key="10">
    <source>
        <dbReference type="ARBA" id="ARBA00023034"/>
    </source>
</evidence>
<evidence type="ECO:0000256" key="8">
    <source>
        <dbReference type="ARBA" id="ARBA00022968"/>
    </source>
</evidence>
<keyword evidence="10" id="KW-0333">Golgi apparatus</keyword>
<dbReference type="InterPro" id="IPR052105">
    <property type="entry name" value="MGAT5_Glycosyltransferase"/>
</dbReference>
<dbReference type="EMBL" id="JASNQZ010000010">
    <property type="protein sequence ID" value="KAL0952645.1"/>
    <property type="molecule type" value="Genomic_DNA"/>
</dbReference>
<dbReference type="InterPro" id="IPR026116">
    <property type="entry name" value="GT18_cat"/>
</dbReference>
<keyword evidence="9" id="KW-1133">Transmembrane helix</keyword>
<comment type="similarity">
    <text evidence="3">Belongs to the glycosyltransferase 18 family.</text>
</comment>
<evidence type="ECO:0000256" key="5">
    <source>
        <dbReference type="ARBA" id="ARBA00022676"/>
    </source>
</evidence>
<evidence type="ECO:0000256" key="1">
    <source>
        <dbReference type="ARBA" id="ARBA00004323"/>
    </source>
</evidence>
<comment type="catalytic activity">
    <reaction evidence="13">
        <text>N(4)-{beta-D-GlcNAc-(1-&gt;2)-[beta-D-GlcNAc-(1-&gt;4)]-alpha-D-Man-(1-&gt;3)-[beta-D-GlcNAc-(1-&gt;2)-alpha-D-Man-(1-&gt;6)]-beta-D-Man-(1-&gt;4)-beta-D-GlcNAc-(1-&gt;4)-beta-D-GlcNAc}-L-asparaginyl-[protein] + UDP-N-acetyl-alpha-D-glucosamine = N(4)-{beta-D-GlcNAc-(1-&gt;2)-[beta-D-GlcNAc-(1-&gt;4)]-alpha-D-Man-(1-&gt;3)-[beta-D-GlcNAc-(1-&gt;2)-[beta-D-GlcNAc-(1-&gt;6)]-alpha-D-Man-(1-&gt;6)]-beta-D-Man-(1-&gt;4)-beta-D-GlcNAc-(1-&gt;4)-beta-D-GlcNAc}-L-asparaginyl-[protein] + UDP + H(+)</text>
        <dbReference type="Rhea" id="RHEA:16921"/>
        <dbReference type="Rhea" id="RHEA-COMP:14374"/>
        <dbReference type="Rhea" id="RHEA-COMP:14377"/>
        <dbReference type="ChEBI" id="CHEBI:15378"/>
        <dbReference type="ChEBI" id="CHEBI:57705"/>
        <dbReference type="ChEBI" id="CHEBI:58223"/>
        <dbReference type="ChEBI" id="CHEBI:139507"/>
        <dbReference type="ChEBI" id="CHEBI:139510"/>
        <dbReference type="EC" id="2.4.1.155"/>
    </reaction>
</comment>
<feature type="domain" description="Glycosyltransferase family 18 catalytic" evidence="14">
    <location>
        <begin position="109"/>
        <end position="342"/>
    </location>
</feature>
<evidence type="ECO:0000256" key="6">
    <source>
        <dbReference type="ARBA" id="ARBA00022679"/>
    </source>
</evidence>
<comment type="pathway">
    <text evidence="2">Protein modification; protein glycosylation.</text>
</comment>
<keyword evidence="5" id="KW-0328">Glycosyltransferase</keyword>
<evidence type="ECO:0000259" key="14">
    <source>
        <dbReference type="Pfam" id="PF15024"/>
    </source>
</evidence>
<protein>
    <recommendedName>
        <fullName evidence="4">alpha-1,6-mannosyl-glycoprotein 6-beta-N-acetylglucosaminyltransferase</fullName>
        <ecNumber evidence="4">2.4.1.155</ecNumber>
    </recommendedName>
</protein>
<evidence type="ECO:0000256" key="4">
    <source>
        <dbReference type="ARBA" id="ARBA00012671"/>
    </source>
</evidence>